<reference evidence="1 3" key="1">
    <citation type="submission" date="2015-04" db="EMBL/GenBank/DDBJ databases">
        <title>Genome sequence of Kerstersia gyiorum CG1.</title>
        <authorList>
            <person name="Greninger A.L."/>
            <person name="Kozyreva V."/>
            <person name="Chaturvedi V."/>
        </authorList>
    </citation>
    <scope>NUCLEOTIDE SEQUENCE [LARGE SCALE GENOMIC DNA]</scope>
    <source>
        <strain evidence="1 3">CG1</strain>
    </source>
</reference>
<evidence type="ECO:0000313" key="4">
    <source>
        <dbReference type="Proteomes" id="UP000292039"/>
    </source>
</evidence>
<comment type="caution">
    <text evidence="1">The sequence shown here is derived from an EMBL/GenBank/DDBJ whole genome shotgun (WGS) entry which is preliminary data.</text>
</comment>
<organism evidence="1 3">
    <name type="scientific">Kerstersia gyiorum</name>
    <dbReference type="NCBI Taxonomy" id="206506"/>
    <lineage>
        <taxon>Bacteria</taxon>
        <taxon>Pseudomonadati</taxon>
        <taxon>Pseudomonadota</taxon>
        <taxon>Betaproteobacteria</taxon>
        <taxon>Burkholderiales</taxon>
        <taxon>Alcaligenaceae</taxon>
        <taxon>Kerstersia</taxon>
    </lineage>
</organism>
<gene>
    <name evidence="1" type="ORF">AAV32_05260</name>
    <name evidence="2" type="ORF">EV679_1565</name>
</gene>
<dbReference type="EMBL" id="SGWZ01000002">
    <property type="protein sequence ID" value="RZS70169.1"/>
    <property type="molecule type" value="Genomic_DNA"/>
</dbReference>
<dbReference type="EMBL" id="LBNE01000002">
    <property type="protein sequence ID" value="KKO72467.1"/>
    <property type="molecule type" value="Genomic_DNA"/>
</dbReference>
<evidence type="ECO:0000313" key="2">
    <source>
        <dbReference type="EMBL" id="RZS70169.1"/>
    </source>
</evidence>
<accession>A0A171KUA0</accession>
<dbReference type="RefSeq" id="WP_068368492.1">
    <property type="nucleotide sequence ID" value="NZ_CBCSEB010000001.1"/>
</dbReference>
<keyword evidence="3" id="KW-1185">Reference proteome</keyword>
<dbReference type="Proteomes" id="UP000292039">
    <property type="component" value="Unassembled WGS sequence"/>
</dbReference>
<dbReference type="OrthoDB" id="5295974at2"/>
<dbReference type="STRING" id="206506.AAV32_05260"/>
<dbReference type="AlphaFoldDB" id="A0A171KUA0"/>
<evidence type="ECO:0000313" key="3">
    <source>
        <dbReference type="Proteomes" id="UP000078084"/>
    </source>
</evidence>
<proteinExistence type="predicted"/>
<evidence type="ECO:0000313" key="1">
    <source>
        <dbReference type="EMBL" id="KKO72467.1"/>
    </source>
</evidence>
<name>A0A171KUA0_9BURK</name>
<protein>
    <recommendedName>
        <fullName evidence="5">Regulatory protein, RpfE type</fullName>
    </recommendedName>
</protein>
<dbReference type="Proteomes" id="UP000078084">
    <property type="component" value="Unassembled WGS sequence"/>
</dbReference>
<sequence>MSILIPGALPDSAIAPALAAELEKSAPRLVELFRRAQATLESLPPTLTGCTPEEVWRLRAEGFQPASVHAWASGMGPLLYPEAAEDQPVWLAEFAHIAMGTDQVNLLPLTELQVSDRDDAELSLAASDILAHHGLAVHPLIPGRWALRDAQGLLGQARSASPATVARDGLLGWWNHDPELRPWRRILNEIQMAWHDHPVNDARAERGLAPVNGLWLYGGARPWTRPPGSRPVLWPELQEAALSEDWGRWLQNIKQVEARLAPWLDQPRSAEPLVLTGRDRLVELRLAPRPWWQRWLPVPQHKWKNWWQLPA</sequence>
<reference evidence="2 4" key="2">
    <citation type="submission" date="2019-02" db="EMBL/GenBank/DDBJ databases">
        <title>Genomic Encyclopedia of Type Strains, Phase IV (KMG-IV): sequencing the most valuable type-strain genomes for metagenomic binning, comparative biology and taxonomic classification.</title>
        <authorList>
            <person name="Goeker M."/>
        </authorList>
    </citation>
    <scope>NUCLEOTIDE SEQUENCE [LARGE SCALE GENOMIC DNA]</scope>
    <source>
        <strain evidence="2 4">DSM 16618</strain>
    </source>
</reference>
<evidence type="ECO:0008006" key="5">
    <source>
        <dbReference type="Google" id="ProtNLM"/>
    </source>
</evidence>